<dbReference type="CDD" id="cd03441">
    <property type="entry name" value="R_hydratase_like"/>
    <property type="match status" value="1"/>
</dbReference>
<dbReference type="PATRIC" id="fig|1136941.3.peg.3395"/>
<dbReference type="Pfam" id="PF13452">
    <property type="entry name" value="FAS1_DH_region"/>
    <property type="match status" value="1"/>
</dbReference>
<proteinExistence type="inferred from homology"/>
<reference evidence="5" key="1">
    <citation type="submission" date="2015-06" db="EMBL/GenBank/DDBJ databases">
        <title>Complete genome sequence and metabolic analysis of phthalate degradation pathway in Gordonia sp. QH-11.</title>
        <authorList>
            <person name="Jin D."/>
            <person name="Kong X."/>
            <person name="Bai Z."/>
        </authorList>
    </citation>
    <scope>NUCLEOTIDE SEQUENCE [LARGE SCALE GENOMIC DNA]</scope>
    <source>
        <strain evidence="5">QH-11</strain>
    </source>
</reference>
<dbReference type="InterPro" id="IPR054849">
    <property type="entry name" value="UPF0336_fam"/>
</dbReference>
<dbReference type="Gene3D" id="3.10.129.10">
    <property type="entry name" value="Hotdog Thioesterase"/>
    <property type="match status" value="2"/>
</dbReference>
<sequence length="357" mass="38819">MTVEDVFVDEQLEAAVANELSAEQVAERTKALVGYSYVADDYYEVGREMIRSHARAVQSDHPVFWDEAKAAELGHDTLVAHPTFVSVLGLIMQRRLFEEVITGYDMWQIMQTDQRLIMHQPMKPGDKLACKVSLESFRQSMGADLLVSRNELTNQLGEPVVTTLTSIVARAAIEVDPELIGKLNAVMMHVDNEGVAGKTAADLPVADEPPALEPLAYGAIDFDTLEVGQELPVVRKSLTLGNLVNYAGVAADPNPIHFSREVAEAVGLDGVVAHGMQTMGLGATVIGDFVGDPAAIYEFNVRFTSPVYVPTIGAAHIDFSGKIKSLDPETRRGVIALVAKQGDRKIFGRAQAMIQFN</sequence>
<dbReference type="EMBL" id="CP011853">
    <property type="protein sequence ID" value="ALG85813.1"/>
    <property type="molecule type" value="Genomic_DNA"/>
</dbReference>
<dbReference type="PANTHER" id="PTHR43437:SF3">
    <property type="entry name" value="HYDROXYACYL-THIOESTER DEHYDRATASE TYPE 2, MITOCHONDRIAL"/>
    <property type="match status" value="1"/>
</dbReference>
<dbReference type="Pfam" id="PF01575">
    <property type="entry name" value="MaoC_dehydratas"/>
    <property type="match status" value="1"/>
</dbReference>
<comment type="similarity">
    <text evidence="1">Belongs to the enoyl-CoA hydratase/isomerase family.</text>
</comment>
<accession>A0A0N9MTC5</accession>
<dbReference type="InterPro" id="IPR029069">
    <property type="entry name" value="HotDog_dom_sf"/>
</dbReference>
<organism evidence="4 5">
    <name type="scientific">Gordonia phthalatica</name>
    <dbReference type="NCBI Taxonomy" id="1136941"/>
    <lineage>
        <taxon>Bacteria</taxon>
        <taxon>Bacillati</taxon>
        <taxon>Actinomycetota</taxon>
        <taxon>Actinomycetes</taxon>
        <taxon>Mycobacteriales</taxon>
        <taxon>Gordoniaceae</taxon>
        <taxon>Gordonia</taxon>
    </lineage>
</organism>
<dbReference type="InterPro" id="IPR002539">
    <property type="entry name" value="MaoC-like_dom"/>
</dbReference>
<dbReference type="InterPro" id="IPR050965">
    <property type="entry name" value="UPF0336/Enoyl-CoA_hydratase"/>
</dbReference>
<evidence type="ECO:0000313" key="5">
    <source>
        <dbReference type="Proteomes" id="UP000063789"/>
    </source>
</evidence>
<evidence type="ECO:0000259" key="3">
    <source>
        <dbReference type="Pfam" id="PF13452"/>
    </source>
</evidence>
<gene>
    <name evidence="4" type="ORF">ACH46_16615</name>
</gene>
<dbReference type="SUPFAM" id="SSF54637">
    <property type="entry name" value="Thioesterase/thiol ester dehydrase-isomerase"/>
    <property type="match status" value="2"/>
</dbReference>
<dbReference type="PANTHER" id="PTHR43437">
    <property type="entry name" value="HYDROXYACYL-THIOESTER DEHYDRATASE TYPE 2, MITOCHONDRIAL-RELATED"/>
    <property type="match status" value="1"/>
</dbReference>
<feature type="domain" description="FAS1-like dehydratase" evidence="3">
    <location>
        <begin position="31"/>
        <end position="162"/>
    </location>
</feature>
<protein>
    <submittedName>
        <fullName evidence="4">Dehydratase</fullName>
    </submittedName>
</protein>
<evidence type="ECO:0000256" key="1">
    <source>
        <dbReference type="ARBA" id="ARBA00005254"/>
    </source>
</evidence>
<dbReference type="GO" id="GO:0006633">
    <property type="term" value="P:fatty acid biosynthetic process"/>
    <property type="evidence" value="ECO:0007669"/>
    <property type="project" value="TreeGrafter"/>
</dbReference>
<feature type="domain" description="MaoC-like" evidence="2">
    <location>
        <begin position="235"/>
        <end position="324"/>
    </location>
</feature>
<keyword evidence="5" id="KW-1185">Reference proteome</keyword>
<dbReference type="NCBIfam" id="NF040620">
    <property type="entry name" value="fused_HadA_HadB"/>
    <property type="match status" value="1"/>
</dbReference>
<evidence type="ECO:0000259" key="2">
    <source>
        <dbReference type="Pfam" id="PF01575"/>
    </source>
</evidence>
<dbReference type="NCBIfam" id="NF040624">
    <property type="entry name" value="HadA"/>
    <property type="match status" value="1"/>
</dbReference>
<dbReference type="GO" id="GO:0019171">
    <property type="term" value="F:(3R)-hydroxyacyl-[acyl-carrier-protein] dehydratase activity"/>
    <property type="evidence" value="ECO:0007669"/>
    <property type="project" value="TreeGrafter"/>
</dbReference>
<dbReference type="InterPro" id="IPR039569">
    <property type="entry name" value="FAS1-like_DH_region"/>
</dbReference>
<dbReference type="Proteomes" id="UP000063789">
    <property type="component" value="Chromosome"/>
</dbReference>
<reference evidence="4 5" key="2">
    <citation type="journal article" date="2017" name="Int. J. Syst. Evol. Microbiol.">
        <title>Gordonia phthalatica sp. nov., a di-n-butyl phthalate-degrading bacterium isolated from activated sludge.</title>
        <authorList>
            <person name="Jin D."/>
            <person name="Kong X."/>
            <person name="Jia M."/>
            <person name="Yu X."/>
            <person name="Wang X."/>
            <person name="Zhuang X."/>
            <person name="Deng Y."/>
            <person name="Bai Z."/>
        </authorList>
    </citation>
    <scope>NUCLEOTIDE SEQUENCE [LARGE SCALE GENOMIC DNA]</scope>
    <source>
        <strain evidence="4 5">QH-11</strain>
    </source>
</reference>
<dbReference type="STRING" id="1136941.ACH46_16615"/>
<dbReference type="AlphaFoldDB" id="A0A0N9MTC5"/>
<evidence type="ECO:0000313" key="4">
    <source>
        <dbReference type="EMBL" id="ALG85813.1"/>
    </source>
</evidence>
<dbReference type="KEGG" id="goq:ACH46_16615"/>
<name>A0A0N9MTC5_9ACTN</name>